<gene>
    <name evidence="1" type="ORF">CEXT_21631</name>
</gene>
<sequence>MGGPPPPFAGGKGKCDIQLVPPVSWYFLDKAVIPFTHQSKNIVSTPWIKLVATAISSIQFRSEPVYHKGLPVTSRTEIVQPSSKSDLFYKQIQEAPLNYGSLNRRSCGKATD</sequence>
<evidence type="ECO:0000313" key="2">
    <source>
        <dbReference type="Proteomes" id="UP001054945"/>
    </source>
</evidence>
<organism evidence="1 2">
    <name type="scientific">Caerostris extrusa</name>
    <name type="common">Bark spider</name>
    <name type="synonym">Caerostris bankana</name>
    <dbReference type="NCBI Taxonomy" id="172846"/>
    <lineage>
        <taxon>Eukaryota</taxon>
        <taxon>Metazoa</taxon>
        <taxon>Ecdysozoa</taxon>
        <taxon>Arthropoda</taxon>
        <taxon>Chelicerata</taxon>
        <taxon>Arachnida</taxon>
        <taxon>Araneae</taxon>
        <taxon>Araneomorphae</taxon>
        <taxon>Entelegynae</taxon>
        <taxon>Araneoidea</taxon>
        <taxon>Araneidae</taxon>
        <taxon>Caerostris</taxon>
    </lineage>
</organism>
<proteinExistence type="predicted"/>
<comment type="caution">
    <text evidence="1">The sequence shown here is derived from an EMBL/GenBank/DDBJ whole genome shotgun (WGS) entry which is preliminary data.</text>
</comment>
<name>A0AAV4MCT9_CAEEX</name>
<keyword evidence="2" id="KW-1185">Reference proteome</keyword>
<reference evidence="1 2" key="1">
    <citation type="submission" date="2021-06" db="EMBL/GenBank/DDBJ databases">
        <title>Caerostris extrusa draft genome.</title>
        <authorList>
            <person name="Kono N."/>
            <person name="Arakawa K."/>
        </authorList>
    </citation>
    <scope>NUCLEOTIDE SEQUENCE [LARGE SCALE GENOMIC DNA]</scope>
</reference>
<dbReference type="AlphaFoldDB" id="A0AAV4MCT9"/>
<dbReference type="Proteomes" id="UP001054945">
    <property type="component" value="Unassembled WGS sequence"/>
</dbReference>
<accession>A0AAV4MCT9</accession>
<protein>
    <submittedName>
        <fullName evidence="1">Uncharacterized protein</fullName>
    </submittedName>
</protein>
<dbReference type="EMBL" id="BPLR01019557">
    <property type="protein sequence ID" value="GIX69221.1"/>
    <property type="molecule type" value="Genomic_DNA"/>
</dbReference>
<evidence type="ECO:0000313" key="1">
    <source>
        <dbReference type="EMBL" id="GIX69221.1"/>
    </source>
</evidence>